<dbReference type="PANTHER" id="PTHR21310">
    <property type="entry name" value="AMINOGLYCOSIDE PHOSPHOTRANSFERASE-RELATED-RELATED"/>
    <property type="match status" value="1"/>
</dbReference>
<dbReference type="InterPro" id="IPR002575">
    <property type="entry name" value="Aminoglycoside_PTrfase"/>
</dbReference>
<dbReference type="Pfam" id="PF01636">
    <property type="entry name" value="APH"/>
    <property type="match status" value="1"/>
</dbReference>
<organism evidence="2 3">
    <name type="scientific">Halobacillus dabanensis</name>
    <dbReference type="NCBI Taxonomy" id="240302"/>
    <lineage>
        <taxon>Bacteria</taxon>
        <taxon>Bacillati</taxon>
        <taxon>Bacillota</taxon>
        <taxon>Bacilli</taxon>
        <taxon>Bacillales</taxon>
        <taxon>Bacillaceae</taxon>
        <taxon>Halobacillus</taxon>
    </lineage>
</organism>
<evidence type="ECO:0000313" key="3">
    <source>
        <dbReference type="Proteomes" id="UP000183557"/>
    </source>
</evidence>
<evidence type="ECO:0000313" key="2">
    <source>
        <dbReference type="EMBL" id="SFK61594.1"/>
    </source>
</evidence>
<sequence>MKNIYVERIRELYPDLELNQIEVNDIGQNNDVLIVNDTLVFRFPKYIEGINKLEKETKVLDHIKGKVSLPISYPQYRSFDLYEVGKVFTGYQLIEGSPLWPQTMKELNNEEQIQDLSSQLVEFLSELHFQPIANLDIKKQSVEDIRQSIVELYVNFKDKLFPYMNENSRSEVSQNFEGFLSNDKLLNFSTVLIHGDFGASNILWDSKRKVVSGVIDFGETEIGDPAYDFAGLLASYGQPFVERCLNQYPEGTKVLERIIFYKSTFALQEALHGFENNDIKAFENGIKDYR</sequence>
<dbReference type="InterPro" id="IPR011009">
    <property type="entry name" value="Kinase-like_dom_sf"/>
</dbReference>
<gene>
    <name evidence="2" type="ORF">SAMN04487936_12312</name>
</gene>
<dbReference type="PANTHER" id="PTHR21310:SF42">
    <property type="entry name" value="BIFUNCTIONAL AAC_APH"/>
    <property type="match status" value="1"/>
</dbReference>
<dbReference type="RefSeq" id="WP_075038405.1">
    <property type="nucleotide sequence ID" value="NZ_FOSB01000023.1"/>
</dbReference>
<dbReference type="GO" id="GO:0016740">
    <property type="term" value="F:transferase activity"/>
    <property type="evidence" value="ECO:0007669"/>
    <property type="project" value="UniProtKB-KW"/>
</dbReference>
<dbReference type="OrthoDB" id="60975at2"/>
<dbReference type="AlphaFoldDB" id="A0A1I4AYS5"/>
<reference evidence="3" key="1">
    <citation type="submission" date="2016-10" db="EMBL/GenBank/DDBJ databases">
        <authorList>
            <person name="Varghese N."/>
            <person name="Submissions S."/>
        </authorList>
    </citation>
    <scope>NUCLEOTIDE SEQUENCE [LARGE SCALE GENOMIC DNA]</scope>
    <source>
        <strain evidence="3">CGMCC 1.3704</strain>
    </source>
</reference>
<dbReference type="Proteomes" id="UP000183557">
    <property type="component" value="Unassembled WGS sequence"/>
</dbReference>
<dbReference type="Gene3D" id="3.30.200.20">
    <property type="entry name" value="Phosphorylase Kinase, domain 1"/>
    <property type="match status" value="1"/>
</dbReference>
<evidence type="ECO:0000259" key="1">
    <source>
        <dbReference type="Pfam" id="PF01636"/>
    </source>
</evidence>
<dbReference type="SUPFAM" id="SSF56112">
    <property type="entry name" value="Protein kinase-like (PK-like)"/>
    <property type="match status" value="1"/>
</dbReference>
<dbReference type="EMBL" id="FOSB01000023">
    <property type="protein sequence ID" value="SFK61594.1"/>
    <property type="molecule type" value="Genomic_DNA"/>
</dbReference>
<dbReference type="InterPro" id="IPR051678">
    <property type="entry name" value="AGP_Transferase"/>
</dbReference>
<keyword evidence="2" id="KW-0808">Transferase</keyword>
<name>A0A1I4AYS5_HALDA</name>
<feature type="domain" description="Aminoglycoside phosphotransferase" evidence="1">
    <location>
        <begin position="23"/>
        <end position="252"/>
    </location>
</feature>
<keyword evidence="3" id="KW-1185">Reference proteome</keyword>
<accession>A0A1I4AYS5</accession>
<protein>
    <submittedName>
        <fullName evidence="2">Aminoglycoside 2''-phosphotransferase</fullName>
    </submittedName>
</protein>
<dbReference type="Gene3D" id="3.90.1200.10">
    <property type="match status" value="1"/>
</dbReference>
<proteinExistence type="predicted"/>